<dbReference type="InterPro" id="IPR045246">
    <property type="entry name" value="Piwi_ago-like"/>
</dbReference>
<dbReference type="InterPro" id="IPR036397">
    <property type="entry name" value="RNaseH_sf"/>
</dbReference>
<evidence type="ECO:0000256" key="1">
    <source>
        <dbReference type="SAM" id="MobiDB-lite"/>
    </source>
</evidence>
<evidence type="ECO:0000259" key="3">
    <source>
        <dbReference type="PROSITE" id="PS50821"/>
    </source>
</evidence>
<dbReference type="SMART" id="SM00950">
    <property type="entry name" value="Piwi"/>
    <property type="match status" value="1"/>
</dbReference>
<feature type="compositionally biased region" description="Gly residues" evidence="1">
    <location>
        <begin position="40"/>
        <end position="73"/>
    </location>
</feature>
<dbReference type="PANTHER" id="PTHR22891">
    <property type="entry name" value="EUKARYOTIC TRANSLATION INITIATION FACTOR 2C"/>
    <property type="match status" value="1"/>
</dbReference>
<keyword evidence="2" id="KW-0812">Transmembrane</keyword>
<dbReference type="AlphaFoldDB" id="A0A0R3WGL5"/>
<organism evidence="7">
    <name type="scientific">Taenia asiatica</name>
    <name type="common">Asian tapeworm</name>
    <dbReference type="NCBI Taxonomy" id="60517"/>
    <lineage>
        <taxon>Eukaryota</taxon>
        <taxon>Metazoa</taxon>
        <taxon>Spiralia</taxon>
        <taxon>Lophotrochozoa</taxon>
        <taxon>Platyhelminthes</taxon>
        <taxon>Cestoda</taxon>
        <taxon>Eucestoda</taxon>
        <taxon>Cyclophyllidea</taxon>
        <taxon>Taeniidae</taxon>
        <taxon>Taenia</taxon>
    </lineage>
</organism>
<keyword evidence="2" id="KW-0472">Membrane</keyword>
<evidence type="ECO:0000313" key="6">
    <source>
        <dbReference type="Proteomes" id="UP000282613"/>
    </source>
</evidence>
<dbReference type="Gene3D" id="3.40.50.2300">
    <property type="match status" value="1"/>
</dbReference>
<feature type="domain" description="Piwi" evidence="4">
    <location>
        <begin position="672"/>
        <end position="973"/>
    </location>
</feature>
<feature type="compositionally biased region" description="Low complexity" evidence="1">
    <location>
        <begin position="125"/>
        <end position="135"/>
    </location>
</feature>
<dbReference type="Gene3D" id="2.170.260.10">
    <property type="entry name" value="paz domain"/>
    <property type="match status" value="1"/>
</dbReference>
<keyword evidence="6" id="KW-1185">Reference proteome</keyword>
<reference evidence="5 6" key="2">
    <citation type="submission" date="2018-11" db="EMBL/GenBank/DDBJ databases">
        <authorList>
            <consortium name="Pathogen Informatics"/>
        </authorList>
    </citation>
    <scope>NUCLEOTIDE SEQUENCE [LARGE SCALE GENOMIC DNA]</scope>
</reference>
<dbReference type="InterPro" id="IPR012337">
    <property type="entry name" value="RNaseH-like_sf"/>
</dbReference>
<dbReference type="SUPFAM" id="SSF101690">
    <property type="entry name" value="PAZ domain"/>
    <property type="match status" value="1"/>
</dbReference>
<gene>
    <name evidence="5" type="ORF">TASK_LOCUS10009</name>
</gene>
<dbReference type="Pfam" id="PF02170">
    <property type="entry name" value="PAZ"/>
    <property type="match status" value="1"/>
</dbReference>
<proteinExistence type="predicted"/>
<evidence type="ECO:0000313" key="7">
    <source>
        <dbReference type="WBParaSite" id="TASK_0001000801-mRNA-1"/>
    </source>
</evidence>
<dbReference type="GO" id="GO:0003723">
    <property type="term" value="F:RNA binding"/>
    <property type="evidence" value="ECO:0007669"/>
    <property type="project" value="InterPro"/>
</dbReference>
<feature type="domain" description="PAZ" evidence="3">
    <location>
        <begin position="408"/>
        <end position="515"/>
    </location>
</feature>
<reference evidence="7" key="1">
    <citation type="submission" date="2017-02" db="UniProtKB">
        <authorList>
            <consortium name="WormBaseParasite"/>
        </authorList>
    </citation>
    <scope>IDENTIFICATION</scope>
</reference>
<sequence>MQGAHRSGVAQSSGSGVGRGGFRSRTGGLGEGGLQDREVCGGGLRQRGGQGRGLQGGGGWFRGGGYPDGGARGGAVQQQIEQGDGFQAHSGRGGGGGGVRDRGGRASSIQGSGSCWQMRLPTPSPSASSLSLNAAGDSVSRQQLPSASPADAAKSEASSCRRPVKFKEDEMLPSRPGVGTIGTPIMVEVNCWDYVVPDVLVSMYDITPTKLLSADGKQIEIKEEITGKFVKAIAEGKCEEVFHDGGRIFYSLGSLDGREGELLTFSEMISDPLGNDDLTIEYTAKKVGSVSTRLITDYLANRRSKTSELPQPAINMLDNLIKWVNKTRYPYFAKSAIFYTEAVRRRRENLFDIYRGFSLSFRPQWKCRLNIDMVHRAFFSSGNLADVIYAKYFDSVYDPSKWEHIKEEILSLRVEASHYKNGGKFVFAFGIILTGVAVEVIFIGALYKLYKKRFVVYGLSKNSAEREIIPDLNKSVAQYFKERYDIDLKYPQLPCVKTKKDREEYIPMELLEVMPFQNAREDPGVIAAAIIDCAAVRPTARFTTLREFIRDMDRRSRFISEFGLGFTNSDPIMVEARVLPRPSVRFSSGMTEPAKGSWNQRAFHLPVSGPLNCAIVIMVRSRADQINKFKQQLQITAKRFGVELQMEERSRRASIGDLPQQFKDFQEKKVNLAIFIINGNAEYPHIKRQGDLYNFMFTQCIKHATIGKPNVLNNLILKINAKMGGTNWLVNGLSERWKDKLMMVVGADVTHPGPTGSGRCFTKSVAAVVASISSDLMRYVAIVRQQDQMKEGKTTREEIDGMEGIFSDLLVTFGRRNNSLPDKVIFYRDGVSEGQFESVLRIELSAMQRACSNLRPDYEPGITFIVVQKRHHIRFNPLRRGAKNVLPGTVVDTVVTHHREFDFYLCSHEGIQGTSKPAHYHVLYDDNRWNADDLQQFTYGLCHAYMRCADSVSYPAPTYYSHLAAFRAREWLK</sequence>
<feature type="compositionally biased region" description="Gly residues" evidence="1">
    <location>
        <begin position="15"/>
        <end position="33"/>
    </location>
</feature>
<protein>
    <submittedName>
        <fullName evidence="7">Piwi domain-containing protein</fullName>
    </submittedName>
</protein>
<dbReference type="InterPro" id="IPR003100">
    <property type="entry name" value="PAZ_dom"/>
</dbReference>
<dbReference type="Proteomes" id="UP000282613">
    <property type="component" value="Unassembled WGS sequence"/>
</dbReference>
<keyword evidence="2" id="KW-1133">Transmembrane helix</keyword>
<dbReference type="OrthoDB" id="10252740at2759"/>
<accession>A0A0R3WGL5</accession>
<dbReference type="CDD" id="cd04657">
    <property type="entry name" value="Piwi_ago-like"/>
    <property type="match status" value="1"/>
</dbReference>
<dbReference type="CDD" id="cd02846">
    <property type="entry name" value="PAZ_argonaute_like"/>
    <property type="match status" value="1"/>
</dbReference>
<dbReference type="EMBL" id="UYRS01019965">
    <property type="protein sequence ID" value="VDK47365.1"/>
    <property type="molecule type" value="Genomic_DNA"/>
</dbReference>
<evidence type="ECO:0000256" key="2">
    <source>
        <dbReference type="SAM" id="Phobius"/>
    </source>
</evidence>
<evidence type="ECO:0000259" key="4">
    <source>
        <dbReference type="PROSITE" id="PS50822"/>
    </source>
</evidence>
<dbReference type="PROSITE" id="PS50821">
    <property type="entry name" value="PAZ"/>
    <property type="match status" value="1"/>
</dbReference>
<dbReference type="Gene3D" id="3.30.420.10">
    <property type="entry name" value="Ribonuclease H-like superfamily/Ribonuclease H"/>
    <property type="match status" value="1"/>
</dbReference>
<name>A0A0R3WGL5_TAEAS</name>
<dbReference type="PROSITE" id="PS50822">
    <property type="entry name" value="PIWI"/>
    <property type="match status" value="1"/>
</dbReference>
<feature type="transmembrane region" description="Helical" evidence="2">
    <location>
        <begin position="425"/>
        <end position="447"/>
    </location>
</feature>
<dbReference type="InterPro" id="IPR003165">
    <property type="entry name" value="Piwi"/>
</dbReference>
<dbReference type="Pfam" id="PF02171">
    <property type="entry name" value="Piwi"/>
    <property type="match status" value="1"/>
</dbReference>
<feature type="region of interest" description="Disordered" evidence="1">
    <location>
        <begin position="1"/>
        <end position="164"/>
    </location>
</feature>
<feature type="compositionally biased region" description="Low complexity" evidence="1">
    <location>
        <begin position="1"/>
        <end position="14"/>
    </location>
</feature>
<dbReference type="InterPro" id="IPR036085">
    <property type="entry name" value="PAZ_dom_sf"/>
</dbReference>
<dbReference type="WBParaSite" id="TASK_0001000801-mRNA-1">
    <property type="protein sequence ID" value="TASK_0001000801-mRNA-1"/>
    <property type="gene ID" value="TASK_0001000801"/>
</dbReference>
<dbReference type="STRING" id="60517.A0A0R3WGL5"/>
<dbReference type="SUPFAM" id="SSF53098">
    <property type="entry name" value="Ribonuclease H-like"/>
    <property type="match status" value="1"/>
</dbReference>
<evidence type="ECO:0000313" key="5">
    <source>
        <dbReference type="EMBL" id="VDK47365.1"/>
    </source>
</evidence>